<dbReference type="EMBL" id="JAUSRV010000013">
    <property type="protein sequence ID" value="MDP9973670.1"/>
    <property type="molecule type" value="Genomic_DNA"/>
</dbReference>
<evidence type="ECO:0000313" key="1">
    <source>
        <dbReference type="EMBL" id="MDP9973670.1"/>
    </source>
</evidence>
<name>A0AAW8EL16_VARPD</name>
<dbReference type="Proteomes" id="UP001224845">
    <property type="component" value="Unassembled WGS sequence"/>
</dbReference>
<gene>
    <name evidence="1" type="ORF">J2W39_004929</name>
</gene>
<protein>
    <submittedName>
        <fullName evidence="1">RNA-binding Zn-ribbon protein involved in translation (DUF1610 family)</fullName>
    </submittedName>
</protein>
<sequence>MGDDDEVMECAECGHTGPAETFFDFPEEYSMVSYVCPECGFADLD</sequence>
<evidence type="ECO:0000313" key="2">
    <source>
        <dbReference type="Proteomes" id="UP001224845"/>
    </source>
</evidence>
<accession>A0AAW8EL16</accession>
<organism evidence="1 2">
    <name type="scientific">Variovorax paradoxus</name>
    <dbReference type="NCBI Taxonomy" id="34073"/>
    <lineage>
        <taxon>Bacteria</taxon>
        <taxon>Pseudomonadati</taxon>
        <taxon>Pseudomonadota</taxon>
        <taxon>Betaproteobacteria</taxon>
        <taxon>Burkholderiales</taxon>
        <taxon>Comamonadaceae</taxon>
        <taxon>Variovorax</taxon>
    </lineage>
</organism>
<reference evidence="1" key="1">
    <citation type="submission" date="2023-07" db="EMBL/GenBank/DDBJ databases">
        <title>Sorghum-associated microbial communities from plants grown in Nebraska, USA.</title>
        <authorList>
            <person name="Schachtman D."/>
        </authorList>
    </citation>
    <scope>NUCLEOTIDE SEQUENCE</scope>
    <source>
        <strain evidence="1">DS3315</strain>
    </source>
</reference>
<proteinExistence type="predicted"/>
<dbReference type="AlphaFoldDB" id="A0AAW8EL16"/>
<comment type="caution">
    <text evidence="1">The sequence shown here is derived from an EMBL/GenBank/DDBJ whole genome shotgun (WGS) entry which is preliminary data.</text>
</comment>